<keyword evidence="2" id="KW-1133">Transmembrane helix</keyword>
<keyword evidence="2" id="KW-0812">Transmembrane</keyword>
<feature type="compositionally biased region" description="Pro residues" evidence="1">
    <location>
        <begin position="91"/>
        <end position="107"/>
    </location>
</feature>
<dbReference type="STRING" id="50990.A0A4Y7PXP5"/>
<protein>
    <recommendedName>
        <fullName evidence="6">Mid2 domain-containing protein</fullName>
    </recommendedName>
</protein>
<evidence type="ECO:0000313" key="5">
    <source>
        <dbReference type="Proteomes" id="UP000294933"/>
    </source>
</evidence>
<name>A0A4Y7PXP5_9AGAM</name>
<feature type="compositionally biased region" description="Low complexity" evidence="1">
    <location>
        <begin position="108"/>
        <end position="118"/>
    </location>
</feature>
<evidence type="ECO:0000313" key="4">
    <source>
        <dbReference type="EMBL" id="TDL19915.1"/>
    </source>
</evidence>
<reference evidence="4 5" key="1">
    <citation type="submission" date="2018-06" db="EMBL/GenBank/DDBJ databases">
        <title>A transcriptomic atlas of mushroom development highlights an independent origin of complex multicellularity.</title>
        <authorList>
            <consortium name="DOE Joint Genome Institute"/>
            <person name="Krizsan K."/>
            <person name="Almasi E."/>
            <person name="Merenyi Z."/>
            <person name="Sahu N."/>
            <person name="Viragh M."/>
            <person name="Koszo T."/>
            <person name="Mondo S."/>
            <person name="Kiss B."/>
            <person name="Balint B."/>
            <person name="Kues U."/>
            <person name="Barry K."/>
            <person name="Hegedus J.C."/>
            <person name="Henrissat B."/>
            <person name="Johnson J."/>
            <person name="Lipzen A."/>
            <person name="Ohm R."/>
            <person name="Nagy I."/>
            <person name="Pangilinan J."/>
            <person name="Yan J."/>
            <person name="Xiong Y."/>
            <person name="Grigoriev I.V."/>
            <person name="Hibbett D.S."/>
            <person name="Nagy L.G."/>
        </authorList>
    </citation>
    <scope>NUCLEOTIDE SEQUENCE [LARGE SCALE GENOMIC DNA]</scope>
    <source>
        <strain evidence="4 5">SZMC22713</strain>
    </source>
</reference>
<gene>
    <name evidence="4" type="ORF">BD410DRAFT_815772</name>
</gene>
<feature type="region of interest" description="Disordered" evidence="1">
    <location>
        <begin position="41"/>
        <end position="127"/>
    </location>
</feature>
<evidence type="ECO:0008006" key="6">
    <source>
        <dbReference type="Google" id="ProtNLM"/>
    </source>
</evidence>
<feature type="compositionally biased region" description="Gly residues" evidence="1">
    <location>
        <begin position="405"/>
        <end position="414"/>
    </location>
</feature>
<dbReference type="VEuPathDB" id="FungiDB:BD410DRAFT_815772"/>
<dbReference type="EMBL" id="ML170192">
    <property type="protein sequence ID" value="TDL19915.1"/>
    <property type="molecule type" value="Genomic_DNA"/>
</dbReference>
<accession>A0A4Y7PXP5</accession>
<evidence type="ECO:0000256" key="2">
    <source>
        <dbReference type="SAM" id="Phobius"/>
    </source>
</evidence>
<feature type="signal peptide" evidence="3">
    <location>
        <begin position="1"/>
        <end position="25"/>
    </location>
</feature>
<organism evidence="4 5">
    <name type="scientific">Rickenella mellea</name>
    <dbReference type="NCBI Taxonomy" id="50990"/>
    <lineage>
        <taxon>Eukaryota</taxon>
        <taxon>Fungi</taxon>
        <taxon>Dikarya</taxon>
        <taxon>Basidiomycota</taxon>
        <taxon>Agaricomycotina</taxon>
        <taxon>Agaricomycetes</taxon>
        <taxon>Hymenochaetales</taxon>
        <taxon>Rickenellaceae</taxon>
        <taxon>Rickenella</taxon>
    </lineage>
</organism>
<evidence type="ECO:0000256" key="1">
    <source>
        <dbReference type="SAM" id="MobiDB-lite"/>
    </source>
</evidence>
<keyword evidence="5" id="KW-1185">Reference proteome</keyword>
<dbReference type="AlphaFoldDB" id="A0A4Y7PXP5"/>
<feature type="region of interest" description="Disordered" evidence="1">
    <location>
        <begin position="267"/>
        <end position="289"/>
    </location>
</feature>
<dbReference type="OrthoDB" id="2576541at2759"/>
<evidence type="ECO:0000256" key="3">
    <source>
        <dbReference type="SAM" id="SignalP"/>
    </source>
</evidence>
<feature type="compositionally biased region" description="Low complexity" evidence="1">
    <location>
        <begin position="65"/>
        <end position="90"/>
    </location>
</feature>
<sequence length="414" mass="41485">MGTIARVRAVFILLCIVFAVSHFTGERPQRPAVVARAIIGGNPAAEPTPGNTPANPVGTGTGTESSSTTSTTTTTTQSTSSSSPTPTQNSPTPPPQTTPSAQPPTTTPPSTTSQTSQSLISSDSVLTNSDGGLSTVVVFETPSPAADTSSPSPTTSPASNAAVGTGTIVGLSVAGGIALLGVVAFFVWKFTRKRLVDYDDEAIKWPELNSHGGGASTYALPTNATGKSGIGQDDPSDLSRHNSGSMQGHPAYANTEAADSVANLYPPGADPYAVPPLPHQNPNVPYHDDPNAYGAAAFYDPYRGPIPQTFNDGASMDSHGHGASGGYGGAEAIPMSNLAPGGVAGRRSPGPQMAYGDGRAASPGPSLGGGGRQSPGPGPAYGAYDRSRSPGPAAFQAQAGRRSPGPGGAYGGGF</sequence>
<dbReference type="Proteomes" id="UP000294933">
    <property type="component" value="Unassembled WGS sequence"/>
</dbReference>
<proteinExistence type="predicted"/>
<feature type="region of interest" description="Disordered" evidence="1">
    <location>
        <begin position="338"/>
        <end position="414"/>
    </location>
</feature>
<keyword evidence="3" id="KW-0732">Signal</keyword>
<keyword evidence="2" id="KW-0472">Membrane</keyword>
<feature type="transmembrane region" description="Helical" evidence="2">
    <location>
        <begin position="161"/>
        <end position="188"/>
    </location>
</feature>
<feature type="region of interest" description="Disordered" evidence="1">
    <location>
        <begin position="214"/>
        <end position="251"/>
    </location>
</feature>
<feature type="chain" id="PRO_5021372217" description="Mid2 domain-containing protein" evidence="3">
    <location>
        <begin position="26"/>
        <end position="414"/>
    </location>
</feature>